<evidence type="ECO:0000256" key="10">
    <source>
        <dbReference type="ARBA" id="ARBA00075041"/>
    </source>
</evidence>
<reference evidence="12 13" key="1">
    <citation type="submission" date="2024-11" db="EMBL/GenBank/DDBJ databases">
        <title>Chromosome-level genome assembly of the freshwater bivalve Anodonta woodiana.</title>
        <authorList>
            <person name="Chen X."/>
        </authorList>
    </citation>
    <scope>NUCLEOTIDE SEQUENCE [LARGE SCALE GENOMIC DNA]</scope>
    <source>
        <strain evidence="12">MN2024</strain>
        <tissue evidence="12">Gills</tissue>
    </source>
</reference>
<dbReference type="EMBL" id="JBJQND010000008">
    <property type="protein sequence ID" value="KAL3869370.1"/>
    <property type="molecule type" value="Genomic_DNA"/>
</dbReference>
<feature type="transmembrane region" description="Helical" evidence="11">
    <location>
        <begin position="123"/>
        <end position="142"/>
    </location>
</feature>
<comment type="subunit">
    <text evidence="8">Forms with ALG13 the active heterodimeric UDP-N-acetylglucosamine transferase complex.</text>
</comment>
<dbReference type="Pfam" id="PF08660">
    <property type="entry name" value="Alg14"/>
    <property type="match status" value="1"/>
</dbReference>
<accession>A0ABD3W764</accession>
<proteinExistence type="inferred from homology"/>
<organism evidence="12 13">
    <name type="scientific">Sinanodonta woodiana</name>
    <name type="common">Chinese pond mussel</name>
    <name type="synonym">Anodonta woodiana</name>
    <dbReference type="NCBI Taxonomy" id="1069815"/>
    <lineage>
        <taxon>Eukaryota</taxon>
        <taxon>Metazoa</taxon>
        <taxon>Spiralia</taxon>
        <taxon>Lophotrochozoa</taxon>
        <taxon>Mollusca</taxon>
        <taxon>Bivalvia</taxon>
        <taxon>Autobranchia</taxon>
        <taxon>Heteroconchia</taxon>
        <taxon>Palaeoheterodonta</taxon>
        <taxon>Unionida</taxon>
        <taxon>Unionoidea</taxon>
        <taxon>Unionidae</taxon>
        <taxon>Unioninae</taxon>
        <taxon>Sinanodonta</taxon>
    </lineage>
</organism>
<dbReference type="Proteomes" id="UP001634394">
    <property type="component" value="Unassembled WGS sequence"/>
</dbReference>
<evidence type="ECO:0000256" key="9">
    <source>
        <dbReference type="ARBA" id="ARBA00067533"/>
    </source>
</evidence>
<comment type="caution">
    <text evidence="12">The sequence shown here is derived from an EMBL/GenBank/DDBJ whole genome shotgun (WGS) entry which is preliminary data.</text>
</comment>
<evidence type="ECO:0000256" key="11">
    <source>
        <dbReference type="SAM" id="Phobius"/>
    </source>
</evidence>
<dbReference type="InterPro" id="IPR013969">
    <property type="entry name" value="Oligosacch_biosynth_Alg14"/>
</dbReference>
<keyword evidence="13" id="KW-1185">Reference proteome</keyword>
<comment type="similarity">
    <text evidence="2">Belongs to the ALG14 family.</text>
</comment>
<name>A0ABD3W764_SINWO</name>
<comment type="subcellular location">
    <subcellularLocation>
        <location evidence="1">Endoplasmic reticulum membrane</location>
        <topology evidence="1">Single-pass membrane protein</topology>
    </subcellularLocation>
</comment>
<keyword evidence="6 11" id="KW-1133">Transmembrane helix</keyword>
<dbReference type="Gene3D" id="3.40.50.2000">
    <property type="entry name" value="Glycogen Phosphorylase B"/>
    <property type="match status" value="1"/>
</dbReference>
<evidence type="ECO:0000256" key="3">
    <source>
        <dbReference type="ARBA" id="ARBA00017467"/>
    </source>
</evidence>
<evidence type="ECO:0000256" key="8">
    <source>
        <dbReference type="ARBA" id="ARBA00063014"/>
    </source>
</evidence>
<feature type="transmembrane region" description="Helical" evidence="11">
    <location>
        <begin position="6"/>
        <end position="28"/>
    </location>
</feature>
<dbReference type="AlphaFoldDB" id="A0ABD3W764"/>
<dbReference type="GO" id="GO:0005789">
    <property type="term" value="C:endoplasmic reticulum membrane"/>
    <property type="evidence" value="ECO:0007669"/>
    <property type="project" value="UniProtKB-SubCell"/>
</dbReference>
<evidence type="ECO:0000256" key="6">
    <source>
        <dbReference type="ARBA" id="ARBA00022989"/>
    </source>
</evidence>
<dbReference type="FunFam" id="3.40.50.2000:FF:000098">
    <property type="entry name" value="UDP-N-acetylglucosamine transferase subunit ALG14 homolog"/>
    <property type="match status" value="1"/>
</dbReference>
<evidence type="ECO:0000256" key="1">
    <source>
        <dbReference type="ARBA" id="ARBA00004389"/>
    </source>
</evidence>
<keyword evidence="5" id="KW-0256">Endoplasmic reticulum</keyword>
<keyword evidence="7 11" id="KW-0472">Membrane</keyword>
<dbReference type="PANTHER" id="PTHR12154:SF4">
    <property type="entry name" value="UDP-N-ACETYLGLUCOSAMINE TRANSFERASE SUBUNIT ALG14 HOMOLOG"/>
    <property type="match status" value="1"/>
</dbReference>
<dbReference type="PANTHER" id="PTHR12154">
    <property type="entry name" value="GLYCOSYL TRANSFERASE-RELATED"/>
    <property type="match status" value="1"/>
</dbReference>
<evidence type="ECO:0000313" key="13">
    <source>
        <dbReference type="Proteomes" id="UP001634394"/>
    </source>
</evidence>
<gene>
    <name evidence="12" type="ORF">ACJMK2_042058</name>
</gene>
<evidence type="ECO:0000256" key="2">
    <source>
        <dbReference type="ARBA" id="ARBA00009731"/>
    </source>
</evidence>
<evidence type="ECO:0000256" key="7">
    <source>
        <dbReference type="ARBA" id="ARBA00023136"/>
    </source>
</evidence>
<sequence>MDSELGVIAVLIAVVVCLVPIFSIYFSVNRTCKTKNPNVTSTKRTKPASVMIIAGSGGHTKEILSLVSSLGSHYSPRFYVIANTDKMSQQKIEALEAEKIKISNKMEYSIHTIPRSREVRQSWLTTVLSTAYATLYSFPLVFRLKPEVILCNGPGTCIPLCMAGLVLKIFGRDLKIVYAESICRVETLSLSGKILYYVADSLLVQWPSLHQKYPGSTYIGRLV</sequence>
<protein>
    <recommendedName>
        <fullName evidence="3">UDP-N-acetylglucosamine transferase subunit ALG14</fullName>
    </recommendedName>
    <alternativeName>
        <fullName evidence="10">Asparagine-linked glycosylation 14 homolog</fullName>
    </alternativeName>
    <alternativeName>
        <fullName evidence="9">UDP-N-acetylglucosamine transferase subunit alg14</fullName>
    </alternativeName>
</protein>
<evidence type="ECO:0000256" key="4">
    <source>
        <dbReference type="ARBA" id="ARBA00022692"/>
    </source>
</evidence>
<evidence type="ECO:0000256" key="5">
    <source>
        <dbReference type="ARBA" id="ARBA00022824"/>
    </source>
</evidence>
<evidence type="ECO:0000313" key="12">
    <source>
        <dbReference type="EMBL" id="KAL3869370.1"/>
    </source>
</evidence>
<keyword evidence="4 11" id="KW-0812">Transmembrane</keyword>